<feature type="transmembrane region" description="Helical" evidence="7">
    <location>
        <begin position="173"/>
        <end position="193"/>
    </location>
</feature>
<feature type="non-terminal residue" evidence="8">
    <location>
        <position position="360"/>
    </location>
</feature>
<evidence type="ECO:0000256" key="4">
    <source>
        <dbReference type="ARBA" id="ARBA00022989"/>
    </source>
</evidence>
<feature type="transmembrane region" description="Helical" evidence="7">
    <location>
        <begin position="131"/>
        <end position="153"/>
    </location>
</feature>
<dbReference type="GO" id="GO:0007165">
    <property type="term" value="P:signal transduction"/>
    <property type="evidence" value="ECO:0007669"/>
    <property type="project" value="UniProtKB-KW"/>
</dbReference>
<dbReference type="Pfam" id="PF08395">
    <property type="entry name" value="7tm_7"/>
    <property type="match status" value="1"/>
</dbReference>
<name>A0AAV8WD93_9CUCU</name>
<keyword evidence="6 7" id="KW-0675">Receptor</keyword>
<protein>
    <recommendedName>
        <fullName evidence="7">Gustatory receptor</fullName>
    </recommendedName>
</protein>
<evidence type="ECO:0000256" key="6">
    <source>
        <dbReference type="ARBA" id="ARBA00023170"/>
    </source>
</evidence>
<comment type="function">
    <text evidence="7">Gustatory receptor which mediates acceptance or avoidance behavior, depending on its substrates.</text>
</comment>
<dbReference type="GO" id="GO:0051606">
    <property type="term" value="P:detection of stimulus"/>
    <property type="evidence" value="ECO:0007669"/>
    <property type="project" value="UniProtKB-ARBA"/>
</dbReference>
<evidence type="ECO:0000313" key="9">
    <source>
        <dbReference type="Proteomes" id="UP001159042"/>
    </source>
</evidence>
<keyword evidence="7" id="KW-0807">Transducer</keyword>
<evidence type="ECO:0000256" key="1">
    <source>
        <dbReference type="ARBA" id="ARBA00004651"/>
    </source>
</evidence>
<evidence type="ECO:0000313" key="8">
    <source>
        <dbReference type="EMBL" id="KAJ8924579.1"/>
    </source>
</evidence>
<dbReference type="InterPro" id="IPR013604">
    <property type="entry name" value="7TM_chemorcpt"/>
</dbReference>
<keyword evidence="3 7" id="KW-0812">Transmembrane</keyword>
<feature type="transmembrane region" description="Helical" evidence="7">
    <location>
        <begin position="72"/>
        <end position="94"/>
    </location>
</feature>
<accession>A0AAV8WD93</accession>
<dbReference type="Proteomes" id="UP001159042">
    <property type="component" value="Unassembled WGS sequence"/>
</dbReference>
<comment type="subcellular location">
    <subcellularLocation>
        <location evidence="1 7">Cell membrane</location>
        <topology evidence="1 7">Multi-pass membrane protein</topology>
    </subcellularLocation>
</comment>
<proteinExistence type="inferred from homology"/>
<dbReference type="GO" id="GO:0050909">
    <property type="term" value="P:sensory perception of taste"/>
    <property type="evidence" value="ECO:0007669"/>
    <property type="project" value="InterPro"/>
</dbReference>
<evidence type="ECO:0000256" key="5">
    <source>
        <dbReference type="ARBA" id="ARBA00023136"/>
    </source>
</evidence>
<keyword evidence="2 7" id="KW-1003">Cell membrane</keyword>
<dbReference type="EMBL" id="JANEYG010000002">
    <property type="protein sequence ID" value="KAJ8924579.1"/>
    <property type="molecule type" value="Genomic_DNA"/>
</dbReference>
<sequence>MRTFYWYFRPIAVASKISGVFPIENVTSLDTSRLQFRAFSWSSLYTFLVFCFYSCTFYYFTDFIFYVPPSKIYISYVTGFIAGRSVISFMFCYGRLRKLPKLIRLLDTFDQRKSKYLTIPKICTKNKLRMIIFPVLLVSLCSFFTTFLSSQLVKKILPPDVVDNVKGTIACCFFSFLSSWQIYPSFLFIYFAVRITQNLHEINISMQQQNLMQDYFNDTTKFEPEMHQTLANIRLLHNMLSDCVHELGKCYGSFLAVDHLCIIAVFVLNISVFIYESNHDPHLLLLTVGNGIILMNTISVSHELKKSGSEIINLLHGIPSMVIPGQMQQEINIFFTQLMVRPIQISAGGYFILDKSYTLS</sequence>
<feature type="transmembrane region" description="Helical" evidence="7">
    <location>
        <begin position="38"/>
        <end position="60"/>
    </location>
</feature>
<feature type="transmembrane region" description="Helical" evidence="7">
    <location>
        <begin position="281"/>
        <end position="300"/>
    </location>
</feature>
<comment type="caution">
    <text evidence="8">The sequence shown here is derived from an EMBL/GenBank/DDBJ whole genome shotgun (WGS) entry which is preliminary data.</text>
</comment>
<evidence type="ECO:0000256" key="7">
    <source>
        <dbReference type="RuleBase" id="RU363108"/>
    </source>
</evidence>
<organism evidence="8 9">
    <name type="scientific">Exocentrus adspersus</name>
    <dbReference type="NCBI Taxonomy" id="1586481"/>
    <lineage>
        <taxon>Eukaryota</taxon>
        <taxon>Metazoa</taxon>
        <taxon>Ecdysozoa</taxon>
        <taxon>Arthropoda</taxon>
        <taxon>Hexapoda</taxon>
        <taxon>Insecta</taxon>
        <taxon>Pterygota</taxon>
        <taxon>Neoptera</taxon>
        <taxon>Endopterygota</taxon>
        <taxon>Coleoptera</taxon>
        <taxon>Polyphaga</taxon>
        <taxon>Cucujiformia</taxon>
        <taxon>Chrysomeloidea</taxon>
        <taxon>Cerambycidae</taxon>
        <taxon>Lamiinae</taxon>
        <taxon>Acanthocinini</taxon>
        <taxon>Exocentrus</taxon>
    </lineage>
</organism>
<comment type="caution">
    <text evidence="7">Lacks conserved residue(s) required for the propagation of feature annotation.</text>
</comment>
<feature type="transmembrane region" description="Helical" evidence="7">
    <location>
        <begin position="254"/>
        <end position="275"/>
    </location>
</feature>
<keyword evidence="4 7" id="KW-1133">Transmembrane helix</keyword>
<keyword evidence="9" id="KW-1185">Reference proteome</keyword>
<dbReference type="GO" id="GO:0038023">
    <property type="term" value="F:signaling receptor activity"/>
    <property type="evidence" value="ECO:0007669"/>
    <property type="project" value="UniProtKB-ARBA"/>
</dbReference>
<dbReference type="PANTHER" id="PTHR21421">
    <property type="entry name" value="GUSTATORY RECEPTOR"/>
    <property type="match status" value="1"/>
</dbReference>
<evidence type="ECO:0000256" key="2">
    <source>
        <dbReference type="ARBA" id="ARBA00022475"/>
    </source>
</evidence>
<dbReference type="AlphaFoldDB" id="A0AAV8WD93"/>
<comment type="similarity">
    <text evidence="7">Belongs to the insect chemoreceptor superfamily. Gustatory receptor (GR) family.</text>
</comment>
<dbReference type="GO" id="GO:0005886">
    <property type="term" value="C:plasma membrane"/>
    <property type="evidence" value="ECO:0007669"/>
    <property type="project" value="UniProtKB-SubCell"/>
</dbReference>
<reference evidence="8 9" key="1">
    <citation type="journal article" date="2023" name="Insect Mol. Biol.">
        <title>Genome sequencing provides insights into the evolution of gene families encoding plant cell wall-degrading enzymes in longhorned beetles.</title>
        <authorList>
            <person name="Shin N.R."/>
            <person name="Okamura Y."/>
            <person name="Kirsch R."/>
            <person name="Pauchet Y."/>
        </authorList>
    </citation>
    <scope>NUCLEOTIDE SEQUENCE [LARGE SCALE GENOMIC DNA]</scope>
    <source>
        <strain evidence="8">EAD_L_NR</strain>
    </source>
</reference>
<dbReference type="PANTHER" id="PTHR21421:SF29">
    <property type="entry name" value="GUSTATORY RECEPTOR 5A FOR TREHALOSE-RELATED"/>
    <property type="match status" value="1"/>
</dbReference>
<keyword evidence="5 7" id="KW-0472">Membrane</keyword>
<evidence type="ECO:0000256" key="3">
    <source>
        <dbReference type="ARBA" id="ARBA00022692"/>
    </source>
</evidence>
<gene>
    <name evidence="8" type="ORF">NQ315_000728</name>
</gene>